<dbReference type="InterPro" id="IPR012000">
    <property type="entry name" value="Thiamin_PyroP_enz_cen_dom"/>
</dbReference>
<dbReference type="SUPFAM" id="SSF52467">
    <property type="entry name" value="DHS-like NAD/FAD-binding domain"/>
    <property type="match status" value="1"/>
</dbReference>
<dbReference type="PROSITE" id="PS00187">
    <property type="entry name" value="TPP_ENZYMES"/>
    <property type="match status" value="1"/>
</dbReference>
<dbReference type="GO" id="GO:0030976">
    <property type="term" value="F:thiamine pyrophosphate binding"/>
    <property type="evidence" value="ECO:0007669"/>
    <property type="project" value="InterPro"/>
</dbReference>
<dbReference type="EC" id="4.1.1.75" evidence="8"/>
<protein>
    <submittedName>
        <fullName evidence="8">5-guanidino-2-oxopentanoate decarboxylase</fullName>
        <ecNumber evidence="8">4.1.1.75</ecNumber>
    </submittedName>
</protein>
<dbReference type="AlphaFoldDB" id="A0A418VRW4"/>
<dbReference type="PANTHER" id="PTHR18968:SF13">
    <property type="entry name" value="ACETOLACTATE SYNTHASE CATALYTIC SUBUNIT, MITOCHONDRIAL"/>
    <property type="match status" value="1"/>
</dbReference>
<dbReference type="GO" id="GO:0003984">
    <property type="term" value="F:acetolactate synthase activity"/>
    <property type="evidence" value="ECO:0007669"/>
    <property type="project" value="TreeGrafter"/>
</dbReference>
<dbReference type="InterPro" id="IPR029061">
    <property type="entry name" value="THDP-binding"/>
</dbReference>
<feature type="domain" description="Thiamine pyrophosphate enzyme N-terminal TPP-binding" evidence="7">
    <location>
        <begin position="7"/>
        <end position="122"/>
    </location>
</feature>
<dbReference type="OrthoDB" id="4494979at2"/>
<dbReference type="NCBIfam" id="NF005712">
    <property type="entry name" value="PRK07524.1"/>
    <property type="match status" value="1"/>
</dbReference>
<evidence type="ECO:0000259" key="7">
    <source>
        <dbReference type="Pfam" id="PF02776"/>
    </source>
</evidence>
<reference evidence="8 9" key="1">
    <citation type="submission" date="2018-09" db="EMBL/GenBank/DDBJ databases">
        <authorList>
            <person name="Zhu H."/>
        </authorList>
    </citation>
    <scope>NUCLEOTIDE SEQUENCE [LARGE SCALE GENOMIC DNA]</scope>
    <source>
        <strain evidence="8 9">K2W22B-5</strain>
    </source>
</reference>
<organism evidence="8 9">
    <name type="scientific">Azospirillum cavernae</name>
    <dbReference type="NCBI Taxonomy" id="2320860"/>
    <lineage>
        <taxon>Bacteria</taxon>
        <taxon>Pseudomonadati</taxon>
        <taxon>Pseudomonadota</taxon>
        <taxon>Alphaproteobacteria</taxon>
        <taxon>Rhodospirillales</taxon>
        <taxon>Azospirillaceae</taxon>
        <taxon>Azospirillum</taxon>
    </lineage>
</organism>
<evidence type="ECO:0000313" key="8">
    <source>
        <dbReference type="EMBL" id="RJF79211.1"/>
    </source>
</evidence>
<dbReference type="InterPro" id="IPR012001">
    <property type="entry name" value="Thiamin_PyroP_enz_TPP-bd_dom"/>
</dbReference>
<evidence type="ECO:0000256" key="4">
    <source>
        <dbReference type="RuleBase" id="RU362132"/>
    </source>
</evidence>
<dbReference type="Pfam" id="PF02775">
    <property type="entry name" value="TPP_enzyme_C"/>
    <property type="match status" value="1"/>
</dbReference>
<dbReference type="GO" id="GO:0000287">
    <property type="term" value="F:magnesium ion binding"/>
    <property type="evidence" value="ECO:0007669"/>
    <property type="project" value="InterPro"/>
</dbReference>
<dbReference type="SUPFAM" id="SSF52518">
    <property type="entry name" value="Thiamin diphosphate-binding fold (THDP-binding)"/>
    <property type="match status" value="2"/>
</dbReference>
<accession>A0A418VRW4</accession>
<dbReference type="CDD" id="cd00568">
    <property type="entry name" value="TPP_enzymes"/>
    <property type="match status" value="1"/>
</dbReference>
<evidence type="ECO:0000259" key="6">
    <source>
        <dbReference type="Pfam" id="PF02775"/>
    </source>
</evidence>
<proteinExistence type="inferred from homology"/>
<dbReference type="InterPro" id="IPR011766">
    <property type="entry name" value="TPP_enzyme_TPP-bd"/>
</dbReference>
<evidence type="ECO:0000259" key="5">
    <source>
        <dbReference type="Pfam" id="PF00205"/>
    </source>
</evidence>
<keyword evidence="8" id="KW-0456">Lyase</keyword>
<dbReference type="InterPro" id="IPR029035">
    <property type="entry name" value="DHS-like_NAD/FAD-binding_dom"/>
</dbReference>
<evidence type="ECO:0000256" key="2">
    <source>
        <dbReference type="ARBA" id="ARBA00007812"/>
    </source>
</evidence>
<evidence type="ECO:0000256" key="3">
    <source>
        <dbReference type="ARBA" id="ARBA00023052"/>
    </source>
</evidence>
<dbReference type="InterPro" id="IPR045229">
    <property type="entry name" value="TPP_enz"/>
</dbReference>
<feature type="domain" description="Thiamine pyrophosphate enzyme central" evidence="5">
    <location>
        <begin position="200"/>
        <end position="332"/>
    </location>
</feature>
<keyword evidence="9" id="KW-1185">Reference proteome</keyword>
<dbReference type="Gene3D" id="3.40.50.970">
    <property type="match status" value="2"/>
</dbReference>
<dbReference type="GO" id="GO:0047435">
    <property type="term" value="F:5-guanidino-2-oxopentanoate decarboxylase activity"/>
    <property type="evidence" value="ECO:0007669"/>
    <property type="project" value="UniProtKB-EC"/>
</dbReference>
<keyword evidence="3 4" id="KW-0786">Thiamine pyrophosphate</keyword>
<dbReference type="Proteomes" id="UP000283458">
    <property type="component" value="Unassembled WGS sequence"/>
</dbReference>
<feature type="domain" description="Thiamine pyrophosphate enzyme TPP-binding" evidence="6">
    <location>
        <begin position="391"/>
        <end position="532"/>
    </location>
</feature>
<dbReference type="CDD" id="cd07035">
    <property type="entry name" value="TPP_PYR_POX_like"/>
    <property type="match status" value="1"/>
</dbReference>
<comment type="caution">
    <text evidence="8">The sequence shown here is derived from an EMBL/GenBank/DDBJ whole genome shotgun (WGS) entry which is preliminary data.</text>
</comment>
<evidence type="ECO:0000256" key="1">
    <source>
        <dbReference type="ARBA" id="ARBA00001964"/>
    </source>
</evidence>
<name>A0A418VRW4_9PROT</name>
<dbReference type="Pfam" id="PF02776">
    <property type="entry name" value="TPP_enzyme_N"/>
    <property type="match status" value="1"/>
</dbReference>
<dbReference type="Gene3D" id="3.40.50.1220">
    <property type="entry name" value="TPP-binding domain"/>
    <property type="match status" value="1"/>
</dbReference>
<dbReference type="GO" id="GO:0005948">
    <property type="term" value="C:acetolactate synthase complex"/>
    <property type="evidence" value="ECO:0007669"/>
    <property type="project" value="TreeGrafter"/>
</dbReference>
<evidence type="ECO:0000313" key="9">
    <source>
        <dbReference type="Proteomes" id="UP000283458"/>
    </source>
</evidence>
<dbReference type="GO" id="GO:0050660">
    <property type="term" value="F:flavin adenine dinucleotide binding"/>
    <property type="evidence" value="ECO:0007669"/>
    <property type="project" value="TreeGrafter"/>
</dbReference>
<dbReference type="EMBL" id="QYUL01000003">
    <property type="protein sequence ID" value="RJF79211.1"/>
    <property type="molecule type" value="Genomic_DNA"/>
</dbReference>
<dbReference type="PANTHER" id="PTHR18968">
    <property type="entry name" value="THIAMINE PYROPHOSPHATE ENZYMES"/>
    <property type="match status" value="1"/>
</dbReference>
<dbReference type="InterPro" id="IPR000399">
    <property type="entry name" value="TPP-bd_CS"/>
</dbReference>
<dbReference type="FunFam" id="3.40.50.970:FF:000007">
    <property type="entry name" value="Acetolactate synthase"/>
    <property type="match status" value="1"/>
</dbReference>
<dbReference type="Pfam" id="PF00205">
    <property type="entry name" value="TPP_enzyme_M"/>
    <property type="match status" value="1"/>
</dbReference>
<comment type="similarity">
    <text evidence="2 4">Belongs to the TPP enzyme family.</text>
</comment>
<comment type="cofactor">
    <cofactor evidence="1">
        <name>thiamine diphosphate</name>
        <dbReference type="ChEBI" id="CHEBI:58937"/>
    </cofactor>
</comment>
<sequence length="540" mass="55773">MSGGGLTVGELLPRLLEAYGVDTVFGIPGVHNVELYRGLPATGIRHVTPRHEQGAGFMADGYARVTGKPGVCFTITGPGLTNILTAMGQAYADSVPMLVISSVNRTEHLGAGQGRLHELPSQRAMAAGVAAFSQTILHPVQLAEALARAFALFASARPRPVHLEIPVDVIAQLAGDLAADGLLGAAWPLPGRPAPDPAAVARAAALLRAARSPLMVLGGGAVEAGDVAMALAERLGLPVINTINAKGLIPRGHPLAAGENMAAEPLRHALRDADVVLAVGTEFGETEHYPGPTPLAINGALIRIDLDPEQLVRQFRAAVPMVADARLALSALLAAVESGGASDGAGRAAELRVRMDAQQPAWIAPHRRLMDAIDAALPGAIIVGDSTQPVYAANLFFRPEAARSFFNASTGYGTLGYGLPAAIGAKIAAPARPVVALVGDGGALFTLTELAAAVEARAPVVVILWNNGGYGEIRGYMMDRGIEPIGVDLVVPNFVTLAQGFGCAGRRVTGATDLRAALREAAGRDVPTVLEIDERAGFGE</sequence>
<dbReference type="RefSeq" id="WP_119832668.1">
    <property type="nucleotide sequence ID" value="NZ_QYUL01000003.1"/>
</dbReference>
<dbReference type="GO" id="GO:0009097">
    <property type="term" value="P:isoleucine biosynthetic process"/>
    <property type="evidence" value="ECO:0007669"/>
    <property type="project" value="TreeGrafter"/>
</dbReference>
<gene>
    <name evidence="8" type="ORF">D3877_20555</name>
</gene>
<dbReference type="GO" id="GO:0009099">
    <property type="term" value="P:L-valine biosynthetic process"/>
    <property type="evidence" value="ECO:0007669"/>
    <property type="project" value="TreeGrafter"/>
</dbReference>